<protein>
    <submittedName>
        <fullName evidence="1">Uncharacterized protein</fullName>
    </submittedName>
</protein>
<evidence type="ECO:0000313" key="1">
    <source>
        <dbReference type="EMBL" id="KGQ36833.1"/>
    </source>
</evidence>
<name>A0A0A2XX34_9PAST</name>
<dbReference type="RefSeq" id="WP_039173934.1">
    <property type="nucleotide sequence ID" value="NZ_JPXX01000023.1"/>
</dbReference>
<gene>
    <name evidence="1" type="ORF">JP36_08925</name>
</gene>
<dbReference type="AlphaFoldDB" id="A0A0A2XX34"/>
<proteinExistence type="predicted"/>
<comment type="caution">
    <text evidence="1">The sequence shown here is derived from an EMBL/GenBank/DDBJ whole genome shotgun (WGS) entry which is preliminary data.</text>
</comment>
<sequence>MKIKQRLRVNKKMVEGAIYYFGENCRGYLGLCKTRSIKDRAALLEKARRQRQAMADYVVLRNRIQRVLSADYVVLH</sequence>
<dbReference type="STRING" id="155515.JP36_08925"/>
<reference evidence="1 2" key="1">
    <citation type="submission" date="2014-08" db="EMBL/GenBank/DDBJ databases">
        <title>Chaperone-usher fimbriae in a diverse selection of Gallibacterium genomes.</title>
        <authorList>
            <person name="Kudirkiene E."/>
            <person name="Bager R.J."/>
            <person name="Johnson T.J."/>
            <person name="Bojesen A.M."/>
        </authorList>
    </citation>
    <scope>NUCLEOTIDE SEQUENCE [LARGE SCALE GENOMIC DNA]</scope>
    <source>
        <strain evidence="1 2">CCM5974</strain>
    </source>
</reference>
<organism evidence="1 2">
    <name type="scientific">Gallibacterium genomosp. 1</name>
    <dbReference type="NCBI Taxonomy" id="155515"/>
    <lineage>
        <taxon>Bacteria</taxon>
        <taxon>Pseudomonadati</taxon>
        <taxon>Pseudomonadota</taxon>
        <taxon>Gammaproteobacteria</taxon>
        <taxon>Pasteurellales</taxon>
        <taxon>Pasteurellaceae</taxon>
        <taxon>Gallibacterium</taxon>
    </lineage>
</organism>
<evidence type="ECO:0000313" key="2">
    <source>
        <dbReference type="Proteomes" id="UP000030539"/>
    </source>
</evidence>
<accession>A0A0A2XX34</accession>
<dbReference type="EMBL" id="JPXX01000023">
    <property type="protein sequence ID" value="KGQ36833.1"/>
    <property type="molecule type" value="Genomic_DNA"/>
</dbReference>
<dbReference type="Proteomes" id="UP000030539">
    <property type="component" value="Unassembled WGS sequence"/>
</dbReference>